<dbReference type="Proteomes" id="UP001348805">
    <property type="component" value="Segment"/>
</dbReference>
<proteinExistence type="predicted"/>
<evidence type="ECO:0000313" key="1">
    <source>
        <dbReference type="EMBL" id="WQJ51132.1"/>
    </source>
</evidence>
<keyword evidence="2" id="KW-1185">Reference proteome</keyword>
<accession>A0ABZ0YZN4</accession>
<reference evidence="1 2" key="1">
    <citation type="submission" date="2023-11" db="EMBL/GenBank/DDBJ databases">
        <authorList>
            <person name="Cook R."/>
            <person name="Crisci M."/>
            <person name="Pye H."/>
            <person name="Adriaenssens E."/>
            <person name="Santini J."/>
        </authorList>
    </citation>
    <scope>NUCLEOTIDE SEQUENCE [LARGE SCALE GENOMIC DNA]</scope>
    <source>
        <strain evidence="1">Lak_Megaphage_RVC_AP3_GC26</strain>
    </source>
</reference>
<name>A0ABZ0YZN4_9CAUD</name>
<dbReference type="EMBL" id="OR769219">
    <property type="protein sequence ID" value="WQJ51132.1"/>
    <property type="molecule type" value="Genomic_DNA"/>
</dbReference>
<organism evidence="1 2">
    <name type="scientific">phage Lak_Megaphage_RVC_AP3_GC26</name>
    <dbReference type="NCBI Taxonomy" id="3109225"/>
    <lineage>
        <taxon>Viruses</taxon>
        <taxon>Duplodnaviria</taxon>
        <taxon>Heunggongvirae</taxon>
        <taxon>Uroviricota</taxon>
        <taxon>Caudoviricetes</taxon>
        <taxon>Caudoviricetes code 15 clade</taxon>
    </lineage>
</organism>
<sequence>MDSNIFDTSSLTIKKMSDDDFYMETTSKLQEILQHEFRGIPYKQQIKKTIDGLNFACPFCGDSATDIRKKRAHFILKGNWAGNFKCFNCGKFMKIHNFFKSFDVPMSLSAITYVNEHVTNIPSYNANSTEITSEVLDKTSVIQYSVKKDYIKKYLNLLEINDVNAKPGYLYLVNRCQFNFDNFLYDPKGQYIVILNLVDNDKVFGIQIRDITGKKKAKYLTMSLSKIHHKILKDNIEIPVNVEALSTVFNIFNIDIYRPVLVTEGPFDAFLLPNCIATSGASKSIGIDLPFWFVYDSDKTGNEHAMKMLQEGYNVFMWEKLKKDLGLPDKNPYSSNKLKWDINDVIKWCRDNNYKQTIYWSKYFSNDMLDGLDI</sequence>
<protein>
    <submittedName>
        <fullName evidence="1">DNA primase</fullName>
    </submittedName>
</protein>
<evidence type="ECO:0000313" key="2">
    <source>
        <dbReference type="Proteomes" id="UP001348805"/>
    </source>
</evidence>